<dbReference type="GeneID" id="110203617"/>
<dbReference type="KEGG" id="pcw:110203617"/>
<organism evidence="8 9">
    <name type="scientific">Phascolarctos cinereus</name>
    <name type="common">Koala</name>
    <dbReference type="NCBI Taxonomy" id="38626"/>
    <lineage>
        <taxon>Eukaryota</taxon>
        <taxon>Metazoa</taxon>
        <taxon>Chordata</taxon>
        <taxon>Craniata</taxon>
        <taxon>Vertebrata</taxon>
        <taxon>Euteleostomi</taxon>
        <taxon>Mammalia</taxon>
        <taxon>Metatheria</taxon>
        <taxon>Diprotodontia</taxon>
        <taxon>Phascolarctidae</taxon>
        <taxon>Phascolarctos</taxon>
    </lineage>
</organism>
<sequence>MDSRAFIENLKADLTCSIDLSYFTDPVTIKCGHRFCKVYLLQCREGANETWTFPECRGVIQDSDLVPTRNLQNLSITSKMLRPHLLQGLVDLTTCDQHGEKEKFFCEEDKTVLCDSCLLAPEHKDCQVLPLETAADKGKDKLQETRTVLQEKEEEFKAMLDEVRRRETRWKEDAETWKQSITCEYEKLHEFLWDEEYQYLHEFNHLFAVLGAQAFTSGKHYWEMDVGDKTEWELGICKDSVSRKGKLPSYEDMRTLAEPQTLRNLLVLVRANDMDPCYVTQLGRRTGELCKC</sequence>
<dbReference type="InterPro" id="IPR013320">
    <property type="entry name" value="ConA-like_dom_sf"/>
</dbReference>
<dbReference type="SUPFAM" id="SSF49899">
    <property type="entry name" value="Concanavalin A-like lectins/glucanases"/>
    <property type="match status" value="1"/>
</dbReference>
<dbReference type="GO" id="GO:0008270">
    <property type="term" value="F:zinc ion binding"/>
    <property type="evidence" value="ECO:0007669"/>
    <property type="project" value="UniProtKB-KW"/>
</dbReference>
<keyword evidence="3" id="KW-0862">Zinc</keyword>
<evidence type="ECO:0000256" key="2">
    <source>
        <dbReference type="ARBA" id="ARBA00022771"/>
    </source>
</evidence>
<dbReference type="PRINTS" id="PR01407">
    <property type="entry name" value="BUTYPHLNCDUF"/>
</dbReference>
<reference evidence="9" key="1">
    <citation type="submission" date="2025-08" db="UniProtKB">
        <authorList>
            <consortium name="RefSeq"/>
        </authorList>
    </citation>
    <scope>IDENTIFICATION</scope>
    <source>
        <tissue evidence="9">Spleen</tissue>
    </source>
</reference>
<dbReference type="SUPFAM" id="SSF57850">
    <property type="entry name" value="RING/U-box"/>
    <property type="match status" value="1"/>
</dbReference>
<evidence type="ECO:0000256" key="4">
    <source>
        <dbReference type="PROSITE-ProRule" id="PRU00024"/>
    </source>
</evidence>
<dbReference type="InterPro" id="IPR050143">
    <property type="entry name" value="TRIM/RBCC"/>
</dbReference>
<dbReference type="InterPro" id="IPR043136">
    <property type="entry name" value="B30.2/SPRY_sf"/>
</dbReference>
<keyword evidence="8" id="KW-1185">Reference proteome</keyword>
<dbReference type="InterPro" id="IPR000315">
    <property type="entry name" value="Znf_B-box"/>
</dbReference>
<dbReference type="FunCoup" id="A0A6P5JQZ3">
    <property type="interactions" value="225"/>
</dbReference>
<dbReference type="AlphaFoldDB" id="A0A6P5JQZ3"/>
<dbReference type="RefSeq" id="XP_020835768.1">
    <property type="nucleotide sequence ID" value="XM_020980109.1"/>
</dbReference>
<dbReference type="Pfam" id="PF00643">
    <property type="entry name" value="zf-B_box"/>
    <property type="match status" value="1"/>
</dbReference>
<evidence type="ECO:0000313" key="8">
    <source>
        <dbReference type="Proteomes" id="UP000515140"/>
    </source>
</evidence>
<evidence type="ECO:0000256" key="3">
    <source>
        <dbReference type="ARBA" id="ARBA00022833"/>
    </source>
</evidence>
<evidence type="ECO:0000259" key="6">
    <source>
        <dbReference type="PROSITE" id="PS50119"/>
    </source>
</evidence>
<accession>A0A6P5JQZ3</accession>
<dbReference type="PANTHER" id="PTHR24103">
    <property type="entry name" value="E3 UBIQUITIN-PROTEIN LIGASE TRIM"/>
    <property type="match status" value="1"/>
</dbReference>
<keyword evidence="2 4" id="KW-0863">Zinc-finger</keyword>
<feature type="coiled-coil region" evidence="5">
    <location>
        <begin position="135"/>
        <end position="169"/>
    </location>
</feature>
<evidence type="ECO:0000259" key="7">
    <source>
        <dbReference type="PROSITE" id="PS50188"/>
    </source>
</evidence>
<dbReference type="InParanoid" id="A0A6P5JQZ3"/>
<dbReference type="Proteomes" id="UP000515140">
    <property type="component" value="Unplaced"/>
</dbReference>
<dbReference type="PROSITE" id="PS50119">
    <property type="entry name" value="ZF_BBOX"/>
    <property type="match status" value="1"/>
</dbReference>
<keyword evidence="5" id="KW-0175">Coiled coil</keyword>
<dbReference type="PROSITE" id="PS50188">
    <property type="entry name" value="B302_SPRY"/>
    <property type="match status" value="1"/>
</dbReference>
<dbReference type="Gene3D" id="3.30.160.60">
    <property type="entry name" value="Classic Zinc Finger"/>
    <property type="match status" value="1"/>
</dbReference>
<dbReference type="InterPro" id="IPR013083">
    <property type="entry name" value="Znf_RING/FYVE/PHD"/>
</dbReference>
<evidence type="ECO:0000256" key="5">
    <source>
        <dbReference type="SAM" id="Coils"/>
    </source>
</evidence>
<feature type="domain" description="B box-type" evidence="6">
    <location>
        <begin position="90"/>
        <end position="131"/>
    </location>
</feature>
<dbReference type="Gene3D" id="3.30.40.10">
    <property type="entry name" value="Zinc/RING finger domain, C3HC4 (zinc finger)"/>
    <property type="match status" value="1"/>
</dbReference>
<gene>
    <name evidence="9" type="primary">LOC110203617</name>
</gene>
<name>A0A6P5JQZ3_PHACI</name>
<protein>
    <submittedName>
        <fullName evidence="9">E3 ubiquitin-protein ligase TRIM68-like</fullName>
    </submittedName>
</protein>
<dbReference type="InterPro" id="IPR001870">
    <property type="entry name" value="B30.2/SPRY"/>
</dbReference>
<proteinExistence type="predicted"/>
<dbReference type="SUPFAM" id="SSF57845">
    <property type="entry name" value="B-box zinc-binding domain"/>
    <property type="match status" value="1"/>
</dbReference>
<dbReference type="Gene3D" id="2.60.120.920">
    <property type="match status" value="1"/>
</dbReference>
<keyword evidence="1" id="KW-0479">Metal-binding</keyword>
<feature type="domain" description="B30.2/SPRY" evidence="7">
    <location>
        <begin position="148"/>
        <end position="292"/>
    </location>
</feature>
<evidence type="ECO:0000256" key="1">
    <source>
        <dbReference type="ARBA" id="ARBA00022723"/>
    </source>
</evidence>
<dbReference type="InterPro" id="IPR003879">
    <property type="entry name" value="Butyrophylin_SPRY"/>
</dbReference>
<evidence type="ECO:0000313" key="9">
    <source>
        <dbReference type="RefSeq" id="XP_020835768.1"/>
    </source>
</evidence>
<dbReference type="SMART" id="SM00336">
    <property type="entry name" value="BBOX"/>
    <property type="match status" value="1"/>
</dbReference>